<dbReference type="EMBL" id="CAJPIN010010120">
    <property type="protein sequence ID" value="CAG2059631.1"/>
    <property type="molecule type" value="Genomic_DNA"/>
</dbReference>
<feature type="non-terminal residue" evidence="2">
    <location>
        <position position="1"/>
    </location>
</feature>
<reference evidence="2" key="1">
    <citation type="submission" date="2021-03" db="EMBL/GenBank/DDBJ databases">
        <authorList>
            <person name="Tran Van P."/>
        </authorList>
    </citation>
    <scope>NUCLEOTIDE SEQUENCE</scope>
</reference>
<feature type="region of interest" description="Disordered" evidence="1">
    <location>
        <begin position="1"/>
        <end position="24"/>
    </location>
</feature>
<sequence length="122" mass="13577">DDDDDWKLFERENEVEEQTGDDGEQIGDVTLEVEKYFAEGGRWVMDNMELIMLSVQVGDGQHGTNNVECPAPLPSSCGGRVHRVLLSRLSRGAAKCYVTLITVRLFALESLFSLTPGSVFMH</sequence>
<evidence type="ECO:0000256" key="1">
    <source>
        <dbReference type="SAM" id="MobiDB-lite"/>
    </source>
</evidence>
<gene>
    <name evidence="2" type="ORF">TPAB3V08_LOCUS6593</name>
</gene>
<feature type="compositionally biased region" description="Basic and acidic residues" evidence="1">
    <location>
        <begin position="1"/>
        <end position="12"/>
    </location>
</feature>
<evidence type="ECO:0000313" key="3">
    <source>
        <dbReference type="Proteomes" id="UP001153148"/>
    </source>
</evidence>
<accession>A0ABN7P174</accession>
<feature type="compositionally biased region" description="Acidic residues" evidence="1">
    <location>
        <begin position="13"/>
        <end position="24"/>
    </location>
</feature>
<organism evidence="2 3">
    <name type="scientific">Timema podura</name>
    <name type="common">Walking stick</name>
    <dbReference type="NCBI Taxonomy" id="61482"/>
    <lineage>
        <taxon>Eukaryota</taxon>
        <taxon>Metazoa</taxon>
        <taxon>Ecdysozoa</taxon>
        <taxon>Arthropoda</taxon>
        <taxon>Hexapoda</taxon>
        <taxon>Insecta</taxon>
        <taxon>Pterygota</taxon>
        <taxon>Neoptera</taxon>
        <taxon>Polyneoptera</taxon>
        <taxon>Phasmatodea</taxon>
        <taxon>Timematodea</taxon>
        <taxon>Timematoidea</taxon>
        <taxon>Timematidae</taxon>
        <taxon>Timema</taxon>
    </lineage>
</organism>
<dbReference type="Proteomes" id="UP001153148">
    <property type="component" value="Unassembled WGS sequence"/>
</dbReference>
<proteinExistence type="predicted"/>
<keyword evidence="3" id="KW-1185">Reference proteome</keyword>
<protein>
    <submittedName>
        <fullName evidence="2">Uncharacterized protein</fullName>
    </submittedName>
</protein>
<name>A0ABN7P174_TIMPD</name>
<feature type="non-terminal residue" evidence="2">
    <location>
        <position position="122"/>
    </location>
</feature>
<evidence type="ECO:0000313" key="2">
    <source>
        <dbReference type="EMBL" id="CAG2059631.1"/>
    </source>
</evidence>
<comment type="caution">
    <text evidence="2">The sequence shown here is derived from an EMBL/GenBank/DDBJ whole genome shotgun (WGS) entry which is preliminary data.</text>
</comment>